<evidence type="ECO:0000259" key="1">
    <source>
        <dbReference type="Pfam" id="PF01636"/>
    </source>
</evidence>
<feature type="domain" description="Aminoglycoside phosphotransferase" evidence="1">
    <location>
        <begin position="77"/>
        <end position="229"/>
    </location>
</feature>
<dbReference type="SUPFAM" id="SSF56112">
    <property type="entry name" value="Protein kinase-like (PK-like)"/>
    <property type="match status" value="1"/>
</dbReference>
<gene>
    <name evidence="2" type="ORF">Ade02nite_58930</name>
</gene>
<comment type="caution">
    <text evidence="2">The sequence shown here is derived from an EMBL/GenBank/DDBJ whole genome shotgun (WGS) entry which is preliminary data.</text>
</comment>
<organism evidence="2 3">
    <name type="scientific">Paractinoplanes deccanensis</name>
    <dbReference type="NCBI Taxonomy" id="113561"/>
    <lineage>
        <taxon>Bacteria</taxon>
        <taxon>Bacillati</taxon>
        <taxon>Actinomycetota</taxon>
        <taxon>Actinomycetes</taxon>
        <taxon>Micromonosporales</taxon>
        <taxon>Micromonosporaceae</taxon>
        <taxon>Paractinoplanes</taxon>
    </lineage>
</organism>
<keyword evidence="3" id="KW-1185">Reference proteome</keyword>
<sequence length="289" mass="31417">MVTSTIREDLVLLDDAELEILVGDTVVERRTVAEWPLSWTQRVVLASGRAFAYKAMLPPLVEPDFYAAAGAAPLLPGHRRTGQIGDCDTLLVEWVDAPSLADRDLSEAELVAHGTEIVRRIGELGPDLPVYLDVGTPAKWSAEATTTLGKLRQLVADGRFPSSFASAMDDVEAWVLSAPVLDTVGAHSRLVHRDLKPAHVLTTGDGYRLIDWQLPAIAPADIDLVSFLDEAGIDSFRQVGPVTYGIAYFLHLRWATVAQHDLFPETAVPFLETWAKGGITGVNRAITTT</sequence>
<dbReference type="Pfam" id="PF01636">
    <property type="entry name" value="APH"/>
    <property type="match status" value="1"/>
</dbReference>
<dbReference type="Proteomes" id="UP000609879">
    <property type="component" value="Unassembled WGS sequence"/>
</dbReference>
<protein>
    <recommendedName>
        <fullName evidence="1">Aminoglycoside phosphotransferase domain-containing protein</fullName>
    </recommendedName>
</protein>
<reference evidence="2 3" key="1">
    <citation type="submission" date="2021-01" db="EMBL/GenBank/DDBJ databases">
        <title>Whole genome shotgun sequence of Actinoplanes deccanensis NBRC 13994.</title>
        <authorList>
            <person name="Komaki H."/>
            <person name="Tamura T."/>
        </authorList>
    </citation>
    <scope>NUCLEOTIDE SEQUENCE [LARGE SCALE GENOMIC DNA]</scope>
    <source>
        <strain evidence="2 3">NBRC 13994</strain>
    </source>
</reference>
<dbReference type="Gene3D" id="3.90.1200.10">
    <property type="match status" value="1"/>
</dbReference>
<evidence type="ECO:0000313" key="3">
    <source>
        <dbReference type="Proteomes" id="UP000609879"/>
    </source>
</evidence>
<name>A0ABQ3YB48_9ACTN</name>
<accession>A0ABQ3YB48</accession>
<evidence type="ECO:0000313" key="2">
    <source>
        <dbReference type="EMBL" id="GID77252.1"/>
    </source>
</evidence>
<dbReference type="InterPro" id="IPR011009">
    <property type="entry name" value="Kinase-like_dom_sf"/>
</dbReference>
<dbReference type="RefSeq" id="WP_203771044.1">
    <property type="nucleotide sequence ID" value="NZ_BAAABO010000002.1"/>
</dbReference>
<dbReference type="InterPro" id="IPR002575">
    <property type="entry name" value="Aminoglycoside_PTrfase"/>
</dbReference>
<proteinExistence type="predicted"/>
<dbReference type="EMBL" id="BOMI01000117">
    <property type="protein sequence ID" value="GID77252.1"/>
    <property type="molecule type" value="Genomic_DNA"/>
</dbReference>